<proteinExistence type="predicted"/>
<evidence type="ECO:0000313" key="2">
    <source>
        <dbReference type="EMBL" id="TVT41130.1"/>
    </source>
</evidence>
<keyword evidence="1" id="KW-0175">Coiled coil</keyword>
<dbReference type="Pfam" id="PF03993">
    <property type="entry name" value="DUF349"/>
    <property type="match status" value="3"/>
</dbReference>
<evidence type="ECO:0000313" key="3">
    <source>
        <dbReference type="Proteomes" id="UP000317624"/>
    </source>
</evidence>
<protein>
    <submittedName>
        <fullName evidence="2">DUF349 domain-containing protein</fullName>
    </submittedName>
</protein>
<reference evidence="2 3" key="1">
    <citation type="submission" date="2019-07" db="EMBL/GenBank/DDBJ databases">
        <title>Hymenobacter sp. straun FUR1 Genome sequencing and assembly.</title>
        <authorList>
            <person name="Chhetri G."/>
        </authorList>
    </citation>
    <scope>NUCLEOTIDE SEQUENCE [LARGE SCALE GENOMIC DNA]</scope>
    <source>
        <strain evidence="2 3">Fur1</strain>
    </source>
</reference>
<gene>
    <name evidence="2" type="ORF">FNT36_06610</name>
</gene>
<sequence>MEHPDHPLTEARRYGYVEDGGVWLRPTLGQPARRIGQVKDTDDDALRYFAQRYEAFRTKVDELLQRLETADNQGSYLMKILHLQEQCKQHDGLGDYETLHRRLREAEDQLKVSVARNREKNLATKISLIQQAEELSDSIEWISASEKVKELRQAWLKTGPVDKELTEELENRFHGAVQLFFDRRKAFQTDRKALARRTVDRYRDLVNQAESLKNSDQFEATSRQLKQLQTAWRDVNGNLPKKQAAELWTKFRAANNHFFERLKHHIESQRVAAVTEGRSGVPSSAEESLVRKRELANRAEALLSVPSNQAVNQAKALQAEWKQSGAVRGPESDRLWQRFMLACDKVFEMSALDYYLRKRQAEGTTATPTERAQAATAALRKFIENDRQELDLLRDNLDKLSSAPANDQFRQLLQGKIRTFERKIQTKTELIAIFSAAVSSPGR</sequence>
<comment type="caution">
    <text evidence="2">The sequence shown here is derived from an EMBL/GenBank/DDBJ whole genome shotgun (WGS) entry which is preliminary data.</text>
</comment>
<dbReference type="EMBL" id="VMRJ01000002">
    <property type="protein sequence ID" value="TVT41130.1"/>
    <property type="molecule type" value="Genomic_DNA"/>
</dbReference>
<name>A0A558BX80_9BACT</name>
<feature type="coiled-coil region" evidence="1">
    <location>
        <begin position="53"/>
        <end position="116"/>
    </location>
</feature>
<accession>A0A558BX80</accession>
<dbReference type="InterPro" id="IPR007139">
    <property type="entry name" value="DUF349"/>
</dbReference>
<dbReference type="RefSeq" id="WP_144845705.1">
    <property type="nucleotide sequence ID" value="NZ_VMRJ01000002.1"/>
</dbReference>
<keyword evidence="3" id="KW-1185">Reference proteome</keyword>
<dbReference type="Proteomes" id="UP000317624">
    <property type="component" value="Unassembled WGS sequence"/>
</dbReference>
<organism evidence="2 3">
    <name type="scientific">Hymenobacter setariae</name>
    <dbReference type="NCBI Taxonomy" id="2594794"/>
    <lineage>
        <taxon>Bacteria</taxon>
        <taxon>Pseudomonadati</taxon>
        <taxon>Bacteroidota</taxon>
        <taxon>Cytophagia</taxon>
        <taxon>Cytophagales</taxon>
        <taxon>Hymenobacteraceae</taxon>
        <taxon>Hymenobacter</taxon>
    </lineage>
</organism>
<evidence type="ECO:0000256" key="1">
    <source>
        <dbReference type="SAM" id="Coils"/>
    </source>
</evidence>
<dbReference type="OrthoDB" id="5422202at2"/>
<dbReference type="AlphaFoldDB" id="A0A558BX80"/>